<organism evidence="1 2">
    <name type="scientific">Kineococcus xinjiangensis</name>
    <dbReference type="NCBI Taxonomy" id="512762"/>
    <lineage>
        <taxon>Bacteria</taxon>
        <taxon>Bacillati</taxon>
        <taxon>Actinomycetota</taxon>
        <taxon>Actinomycetes</taxon>
        <taxon>Kineosporiales</taxon>
        <taxon>Kineosporiaceae</taxon>
        <taxon>Kineococcus</taxon>
    </lineage>
</organism>
<accession>A0A2S6IHP9</accession>
<keyword evidence="2" id="KW-1185">Reference proteome</keyword>
<proteinExistence type="predicted"/>
<comment type="caution">
    <text evidence="1">The sequence shown here is derived from an EMBL/GenBank/DDBJ whole genome shotgun (WGS) entry which is preliminary data.</text>
</comment>
<sequence length="167" mass="17844">MSDASFALQAAAENLLAKALHALRDGDEPRARRLAERALALPFDDHEGVVPAWWAVSMLVDDVVVDEMEDSEPDDDAWLTACEEVLATLQGAPADAVRCALAVAVSDHDLPAREARRARAASGGASPDALLLRELREPGEDVDALLGVLRAVLSYEVLLAAVRARRG</sequence>
<dbReference type="Proteomes" id="UP000239485">
    <property type="component" value="Unassembled WGS sequence"/>
</dbReference>
<name>A0A2S6IHP9_9ACTN</name>
<dbReference type="AlphaFoldDB" id="A0A2S6IHP9"/>
<evidence type="ECO:0000313" key="2">
    <source>
        <dbReference type="Proteomes" id="UP000239485"/>
    </source>
</evidence>
<gene>
    <name evidence="1" type="ORF">CLV92_10915</name>
</gene>
<protein>
    <submittedName>
        <fullName evidence="1">Uncharacterized protein</fullName>
    </submittedName>
</protein>
<reference evidence="1 2" key="1">
    <citation type="submission" date="2018-02" db="EMBL/GenBank/DDBJ databases">
        <title>Genomic Encyclopedia of Archaeal and Bacterial Type Strains, Phase II (KMG-II): from individual species to whole genera.</title>
        <authorList>
            <person name="Goeker M."/>
        </authorList>
    </citation>
    <scope>NUCLEOTIDE SEQUENCE [LARGE SCALE GENOMIC DNA]</scope>
    <source>
        <strain evidence="1 2">DSM 22857</strain>
    </source>
</reference>
<dbReference type="EMBL" id="PTJD01000009">
    <property type="protein sequence ID" value="PPK93739.1"/>
    <property type="molecule type" value="Genomic_DNA"/>
</dbReference>
<evidence type="ECO:0000313" key="1">
    <source>
        <dbReference type="EMBL" id="PPK93739.1"/>
    </source>
</evidence>